<dbReference type="PANTHER" id="PTHR30574">
    <property type="entry name" value="INNER MEMBRANE PROTEIN YEDE"/>
    <property type="match status" value="1"/>
</dbReference>
<feature type="transmembrane region" description="Helical" evidence="8">
    <location>
        <begin position="159"/>
        <end position="181"/>
    </location>
</feature>
<gene>
    <name evidence="9" type="ORF">CRHIZ90672A_00001188</name>
</gene>
<reference evidence="9" key="1">
    <citation type="submission" date="2021-10" db="EMBL/GenBank/DDBJ databases">
        <authorList>
            <person name="Piombo E."/>
        </authorList>
    </citation>
    <scope>NUCLEOTIDE SEQUENCE</scope>
</reference>
<evidence type="ECO:0000256" key="5">
    <source>
        <dbReference type="ARBA" id="ARBA00022692"/>
    </source>
</evidence>
<evidence type="ECO:0000256" key="8">
    <source>
        <dbReference type="SAM" id="Phobius"/>
    </source>
</evidence>
<proteinExistence type="predicted"/>
<evidence type="ECO:0008006" key="11">
    <source>
        <dbReference type="Google" id="ProtNLM"/>
    </source>
</evidence>
<feature type="transmembrane region" description="Helical" evidence="8">
    <location>
        <begin position="302"/>
        <end position="325"/>
    </location>
</feature>
<dbReference type="EMBL" id="CABFNQ020000444">
    <property type="protein sequence ID" value="CAH0015342.1"/>
    <property type="molecule type" value="Genomic_DNA"/>
</dbReference>
<dbReference type="InterPro" id="IPR007272">
    <property type="entry name" value="Sulf_transp_TsuA/YedE"/>
</dbReference>
<feature type="transmembrane region" description="Helical" evidence="8">
    <location>
        <begin position="242"/>
        <end position="259"/>
    </location>
</feature>
<dbReference type="GO" id="GO:0005886">
    <property type="term" value="C:plasma membrane"/>
    <property type="evidence" value="ECO:0007669"/>
    <property type="project" value="UniProtKB-SubCell"/>
</dbReference>
<dbReference type="PANTHER" id="PTHR30574:SF1">
    <property type="entry name" value="SULPHUR TRANSPORT DOMAIN-CONTAINING PROTEIN"/>
    <property type="match status" value="1"/>
</dbReference>
<protein>
    <recommendedName>
        <fullName evidence="11">Sulphur transport domain-containing protein</fullName>
    </recommendedName>
</protein>
<evidence type="ECO:0000256" key="7">
    <source>
        <dbReference type="ARBA" id="ARBA00023136"/>
    </source>
</evidence>
<evidence type="ECO:0000313" key="10">
    <source>
        <dbReference type="Proteomes" id="UP000696573"/>
    </source>
</evidence>
<feature type="transmembrane region" description="Helical" evidence="8">
    <location>
        <begin position="187"/>
        <end position="205"/>
    </location>
</feature>
<comment type="caution">
    <text evidence="9">The sequence shown here is derived from an EMBL/GenBank/DDBJ whole genome shotgun (WGS) entry which is preliminary data.</text>
</comment>
<keyword evidence="2" id="KW-0813">Transport</keyword>
<comment type="subcellular location">
    <subcellularLocation>
        <location evidence="1">Cell inner membrane</location>
        <topology evidence="1">Multi-pass membrane protein</topology>
    </subcellularLocation>
</comment>
<feature type="transmembrane region" description="Helical" evidence="8">
    <location>
        <begin position="36"/>
        <end position="54"/>
    </location>
</feature>
<dbReference type="Proteomes" id="UP000696573">
    <property type="component" value="Unassembled WGS sequence"/>
</dbReference>
<evidence type="ECO:0000256" key="3">
    <source>
        <dbReference type="ARBA" id="ARBA00022475"/>
    </source>
</evidence>
<keyword evidence="5 8" id="KW-0812">Transmembrane</keyword>
<evidence type="ECO:0000256" key="6">
    <source>
        <dbReference type="ARBA" id="ARBA00022989"/>
    </source>
</evidence>
<dbReference type="Pfam" id="PF04143">
    <property type="entry name" value="Sulf_transp"/>
    <property type="match status" value="1"/>
</dbReference>
<keyword evidence="3" id="KW-1003">Cell membrane</keyword>
<evidence type="ECO:0000256" key="1">
    <source>
        <dbReference type="ARBA" id="ARBA00004429"/>
    </source>
</evidence>
<evidence type="ECO:0000256" key="4">
    <source>
        <dbReference type="ARBA" id="ARBA00022519"/>
    </source>
</evidence>
<accession>A0A9N9V453</accession>
<dbReference type="OrthoDB" id="10254418at2759"/>
<sequence length="327" mass="32831">MATFLSGAAFGAGIFAAGLHHPSVVASQLKFENHQFLQAFLTATASSAIIYSAVERLGFVRLQPRGPSSLGFFGRFDGNAIGGALLGAGMALSGSAPETLLVQVAAGVRSGLFALQGAILGGALWAGPISTAVRNRRQNIVVQGGVATLNDQIGVSKPFGLAIFELVCAGAVVATNAFSANPTRSKVSGAVGGLLLGAAQLFSLLSRKSMMGISGCYEEAGNIFWWLVNGADSTKKPGHGSIVFGTGLVTGAFGMAYLAPKLGGTSAWEPTPLLATLGGVLMAVGSRLAGGCTSGHGISGMSLLSTSSLVTMGSALIAGSAVSLLRL</sequence>
<evidence type="ECO:0000256" key="2">
    <source>
        <dbReference type="ARBA" id="ARBA00022448"/>
    </source>
</evidence>
<keyword evidence="6 8" id="KW-1133">Transmembrane helix</keyword>
<keyword evidence="7 8" id="KW-0472">Membrane</keyword>
<name>A0A9N9V453_9HYPO</name>
<dbReference type="AlphaFoldDB" id="A0A9N9V453"/>
<keyword evidence="10" id="KW-1185">Reference proteome</keyword>
<keyword evidence="4" id="KW-0997">Cell inner membrane</keyword>
<organism evidence="9 10">
    <name type="scientific">Clonostachys rhizophaga</name>
    <dbReference type="NCBI Taxonomy" id="160324"/>
    <lineage>
        <taxon>Eukaryota</taxon>
        <taxon>Fungi</taxon>
        <taxon>Dikarya</taxon>
        <taxon>Ascomycota</taxon>
        <taxon>Pezizomycotina</taxon>
        <taxon>Sordariomycetes</taxon>
        <taxon>Hypocreomycetidae</taxon>
        <taxon>Hypocreales</taxon>
        <taxon>Bionectriaceae</taxon>
        <taxon>Clonostachys</taxon>
    </lineage>
</organism>
<evidence type="ECO:0000313" key="9">
    <source>
        <dbReference type="EMBL" id="CAH0015342.1"/>
    </source>
</evidence>